<proteinExistence type="predicted"/>
<protein>
    <submittedName>
        <fullName evidence="1">Uncharacterized protein</fullName>
    </submittedName>
</protein>
<gene>
    <name evidence="1" type="ordered locus">GDI3496</name>
</gene>
<dbReference type="EMBL" id="AM889285">
    <property type="protein sequence ID" value="CAP57439.1"/>
    <property type="molecule type" value="Genomic_DNA"/>
</dbReference>
<dbReference type="Proteomes" id="UP000001176">
    <property type="component" value="Chromosome"/>
</dbReference>
<sequence length="152" mass="16943">MFPLAVARLRGGDTAGSVRLLRELTRRFDFPEGWAALSGALLAAGEDATPSRRRSTACPATRTARLDALFWSVGLACLSAGRLMDCLVRMEDLRQDFGLREAAFLEAVCLARLQRMEDATIRMQAACPPFMRPRKPILWRNRSQFPQGCRDG</sequence>
<name>A9H4H9_GLUDA</name>
<organism evidence="1 2">
    <name type="scientific">Gluconacetobacter diazotrophicus (strain ATCC 49037 / DSM 5601 / CCUG 37298 / CIP 103539 / LMG 7603 / PAl5)</name>
    <dbReference type="NCBI Taxonomy" id="272568"/>
    <lineage>
        <taxon>Bacteria</taxon>
        <taxon>Pseudomonadati</taxon>
        <taxon>Pseudomonadota</taxon>
        <taxon>Alphaproteobacteria</taxon>
        <taxon>Acetobacterales</taxon>
        <taxon>Acetobacteraceae</taxon>
        <taxon>Gluconacetobacter</taxon>
    </lineage>
</organism>
<reference evidence="1 2" key="1">
    <citation type="journal article" date="2009" name="BMC Genomics">
        <title>Complete genome sequence of the sugarcane nitrogen-fixing endophyte Gluconacetobacter diazotrophicus Pal5.</title>
        <authorList>
            <person name="Bertalan M."/>
            <person name="Albano R."/>
            <person name="Padua V."/>
            <person name="Rouws L."/>
            <person name="Rojas C."/>
            <person name="Hemerly A."/>
            <person name="Teixeira K."/>
            <person name="Schwab S."/>
            <person name="Araujo J."/>
            <person name="Oliveira A."/>
            <person name="Franca L."/>
            <person name="Magalhaes V."/>
            <person name="Alqueres S."/>
            <person name="Cardoso A."/>
            <person name="Almeida W."/>
            <person name="Loureiro M.M."/>
            <person name="Nogueira E."/>
            <person name="Cidade D."/>
            <person name="Oliveira D."/>
            <person name="Simao T."/>
            <person name="Macedo J."/>
            <person name="Valadao A."/>
            <person name="Dreschsel M."/>
            <person name="Freitas F."/>
            <person name="Vidal M."/>
            <person name="Guedes H."/>
            <person name="Rodrigues E."/>
            <person name="Meneses C."/>
            <person name="Brioso P."/>
            <person name="Pozzer L."/>
            <person name="Figueiredo D."/>
            <person name="Montano H."/>
            <person name="Junior J."/>
            <person name="Filho G."/>
            <person name="Flores V."/>
            <person name="Ferreira B."/>
            <person name="Branco A."/>
            <person name="Gonzalez P."/>
            <person name="Guillobel H."/>
            <person name="Lemos M."/>
            <person name="Seibel L."/>
            <person name="Macedo J."/>
            <person name="Alves-Ferreira M."/>
            <person name="Sachetto-Martins G."/>
            <person name="Coelho A."/>
            <person name="Santos E."/>
            <person name="Amaral G."/>
            <person name="Neves A."/>
            <person name="Pacheco A.B."/>
            <person name="Carvalho D."/>
            <person name="Lery L."/>
            <person name="Bisch P."/>
            <person name="Rossle S.C."/>
            <person name="Urmenyi T."/>
            <person name="Kruger W.V."/>
            <person name="Martins O."/>
            <person name="Baldani J.I."/>
            <person name="Ferreira P.C."/>
        </authorList>
    </citation>
    <scope>NUCLEOTIDE SEQUENCE [LARGE SCALE GENOMIC DNA]</scope>
    <source>
        <strain evidence="2">ATCC 49037 / DSM 5601 / CCUG 37298 / CIP 103539 / LMG 7603 / PAl5</strain>
    </source>
</reference>
<dbReference type="KEGG" id="gdi:GDI3496"/>
<keyword evidence="2" id="KW-1185">Reference proteome</keyword>
<dbReference type="AlphaFoldDB" id="A9H4H9"/>
<evidence type="ECO:0000313" key="1">
    <source>
        <dbReference type="EMBL" id="CAP57439.1"/>
    </source>
</evidence>
<evidence type="ECO:0000313" key="2">
    <source>
        <dbReference type="Proteomes" id="UP000001176"/>
    </source>
</evidence>
<accession>A9H4H9</accession>